<feature type="region of interest" description="Disordered" evidence="1">
    <location>
        <begin position="297"/>
        <end position="353"/>
    </location>
</feature>
<evidence type="ECO:0000256" key="1">
    <source>
        <dbReference type="SAM" id="MobiDB-lite"/>
    </source>
</evidence>
<reference evidence="2" key="1">
    <citation type="journal article" date="2018" name="Data Brief">
        <title>Genome sequence data from 17 accessions of Ensete ventricosum, a staple food crop for millions in Ethiopia.</title>
        <authorList>
            <person name="Yemataw Z."/>
            <person name="Muzemil S."/>
            <person name="Ambachew D."/>
            <person name="Tripathi L."/>
            <person name="Tesfaye K."/>
            <person name="Chala A."/>
            <person name="Farbos A."/>
            <person name="O'Neill P."/>
            <person name="Moore K."/>
            <person name="Grant M."/>
            <person name="Studholme D.J."/>
        </authorList>
    </citation>
    <scope>NUCLEOTIDE SEQUENCE [LARGE SCALE GENOMIC DNA]</scope>
    <source>
        <tissue evidence="2">Leaf</tissue>
    </source>
</reference>
<feature type="compositionally biased region" description="Basic and acidic residues" evidence="1">
    <location>
        <begin position="343"/>
        <end position="353"/>
    </location>
</feature>
<feature type="compositionally biased region" description="Basic residues" evidence="1">
    <location>
        <begin position="135"/>
        <end position="147"/>
    </location>
</feature>
<feature type="compositionally biased region" description="Basic and acidic residues" evidence="1">
    <location>
        <begin position="311"/>
        <end position="323"/>
    </location>
</feature>
<accession>A0A445ML73</accession>
<feature type="compositionally biased region" description="Polar residues" evidence="1">
    <location>
        <begin position="46"/>
        <end position="62"/>
    </location>
</feature>
<dbReference type="Proteomes" id="UP000290560">
    <property type="component" value="Unassembled WGS sequence"/>
</dbReference>
<feature type="region of interest" description="Disordered" evidence="1">
    <location>
        <begin position="225"/>
        <end position="261"/>
    </location>
</feature>
<dbReference type="AlphaFoldDB" id="A0A445ML73"/>
<proteinExistence type="predicted"/>
<dbReference type="EMBL" id="KV876434">
    <property type="protein sequence ID" value="RZR74871.1"/>
    <property type="molecule type" value="Genomic_DNA"/>
</dbReference>
<evidence type="ECO:0000313" key="2">
    <source>
        <dbReference type="EMBL" id="RZR74871.1"/>
    </source>
</evidence>
<sequence>MDKQTNQKRVESGSSIFQRLICKQATEDASSSEDKVPCNTPRRSVESTTDSSFEGMASGNSVNEDTFMSSGRYVRNHGSLLSLQPWIFRKGNYLRDEETGKANGECSEKCRYDMDGVMYNSSVEFSPPSVSLSHSRGRGRSSLRNRRPPQNSIKPLSSLENCLVPQIYSKNFEFEEFVFSPFPSPAQPALRPFVITDGSKIISKSSFGDMDIPFGSGIQEGNVKRPMGVSYFPEPRTPKRKSRETPDEKLDSFNSQRSCRGSHQKVTAQNWLVTVDFDVASHCRAVTVNFDRRRSISGGISRGRKKKREKKRENLEIRHRSPDPDPSPAGFSTVRVGNLRRSRGAENDARASC</sequence>
<feature type="region of interest" description="Disordered" evidence="1">
    <location>
        <begin position="25"/>
        <end position="62"/>
    </location>
</feature>
<protein>
    <submittedName>
        <fullName evidence="2">Uncharacterized protein</fullName>
    </submittedName>
</protein>
<feature type="compositionally biased region" description="Polar residues" evidence="1">
    <location>
        <begin position="252"/>
        <end position="261"/>
    </location>
</feature>
<name>A0A445ML73_ENSVE</name>
<feature type="region of interest" description="Disordered" evidence="1">
    <location>
        <begin position="125"/>
        <end position="156"/>
    </location>
</feature>
<gene>
    <name evidence="2" type="ORF">BHM03_00045197</name>
</gene>
<organism evidence="2">
    <name type="scientific">Ensete ventricosum</name>
    <name type="common">Abyssinian banana</name>
    <name type="synonym">Musa ensete</name>
    <dbReference type="NCBI Taxonomy" id="4639"/>
    <lineage>
        <taxon>Eukaryota</taxon>
        <taxon>Viridiplantae</taxon>
        <taxon>Streptophyta</taxon>
        <taxon>Embryophyta</taxon>
        <taxon>Tracheophyta</taxon>
        <taxon>Spermatophyta</taxon>
        <taxon>Magnoliopsida</taxon>
        <taxon>Liliopsida</taxon>
        <taxon>Zingiberales</taxon>
        <taxon>Musaceae</taxon>
        <taxon>Ensete</taxon>
    </lineage>
</organism>